<dbReference type="SMART" id="SM00494">
    <property type="entry name" value="ChtBD2"/>
    <property type="match status" value="1"/>
</dbReference>
<organism evidence="2 3">
    <name type="scientific">Sarcoptes scabiei</name>
    <name type="common">Itch mite</name>
    <name type="synonym">Acarus scabiei</name>
    <dbReference type="NCBI Taxonomy" id="52283"/>
    <lineage>
        <taxon>Eukaryota</taxon>
        <taxon>Metazoa</taxon>
        <taxon>Ecdysozoa</taxon>
        <taxon>Arthropoda</taxon>
        <taxon>Chelicerata</taxon>
        <taxon>Arachnida</taxon>
        <taxon>Acari</taxon>
        <taxon>Acariformes</taxon>
        <taxon>Sarcoptiformes</taxon>
        <taxon>Astigmata</taxon>
        <taxon>Psoroptidia</taxon>
        <taxon>Sarcoptoidea</taxon>
        <taxon>Sarcoptidae</taxon>
        <taxon>Sarcoptinae</taxon>
        <taxon>Sarcoptes</taxon>
    </lineage>
</organism>
<dbReference type="PROSITE" id="PS50940">
    <property type="entry name" value="CHIT_BIND_II"/>
    <property type="match status" value="1"/>
</dbReference>
<name>A0A132AF57_SARSC</name>
<dbReference type="InterPro" id="IPR036508">
    <property type="entry name" value="Chitin-bd_dom_sf"/>
</dbReference>
<comment type="caution">
    <text evidence="2">The sequence shown here is derived from an EMBL/GenBank/DDBJ whole genome shotgun (WGS) entry which is preliminary data.</text>
</comment>
<feature type="region of interest" description="Disordered" evidence="1">
    <location>
        <begin position="97"/>
        <end position="138"/>
    </location>
</feature>
<dbReference type="VEuPathDB" id="VectorBase:SSCA004943"/>
<accession>A0A132AF57</accession>
<dbReference type="OrthoDB" id="6434376at2759"/>
<feature type="compositionally biased region" description="Low complexity" evidence="1">
    <location>
        <begin position="114"/>
        <end position="125"/>
    </location>
</feature>
<sequence>MQCRSFSDQANNGPISREVEVFVNVYDHPKTGFSCHGKIAGEYYADPATKCAVYYVCIPNPIGTMSAQSFACPNGTIFSQATRVCRPHEEATFTKNREGTLAGYRSPNRPAASTTTTTTTTTTTEQPPPPPPLPSDLNGGLEYDYDYGDYNDTVAIIIGTMMRKTVISFYEASIISITCFRPLQR</sequence>
<evidence type="ECO:0000313" key="2">
    <source>
        <dbReference type="EMBL" id="KPM09060.1"/>
    </source>
</evidence>
<reference evidence="2 3" key="1">
    <citation type="journal article" date="2015" name="Parasit. Vectors">
        <title>Draft genome of the scabies mite.</title>
        <authorList>
            <person name="Rider S.D.Jr."/>
            <person name="Morgan M.S."/>
            <person name="Arlian L.G."/>
        </authorList>
    </citation>
    <scope>NUCLEOTIDE SEQUENCE [LARGE SCALE GENOMIC DNA]</scope>
    <source>
        <strain evidence="2">Arlian Lab</strain>
    </source>
</reference>
<dbReference type="Proteomes" id="UP000616769">
    <property type="component" value="Unassembled WGS sequence"/>
</dbReference>
<proteinExistence type="predicted"/>
<dbReference type="Gene3D" id="2.170.140.10">
    <property type="entry name" value="Chitin binding domain"/>
    <property type="match status" value="1"/>
</dbReference>
<dbReference type="EMBL" id="JXLN01013069">
    <property type="protein sequence ID" value="KPM09060.1"/>
    <property type="molecule type" value="Genomic_DNA"/>
</dbReference>
<protein>
    <submittedName>
        <fullName evidence="2">Uncharacterized protein</fullName>
    </submittedName>
</protein>
<dbReference type="InterPro" id="IPR002557">
    <property type="entry name" value="Chitin-bd_dom"/>
</dbReference>
<dbReference type="PANTHER" id="PTHR22933">
    <property type="entry name" value="FI18007P1-RELATED"/>
    <property type="match status" value="1"/>
</dbReference>
<dbReference type="GO" id="GO:0005576">
    <property type="term" value="C:extracellular region"/>
    <property type="evidence" value="ECO:0007669"/>
    <property type="project" value="InterPro"/>
</dbReference>
<dbReference type="Pfam" id="PF01607">
    <property type="entry name" value="CBM_14"/>
    <property type="match status" value="1"/>
</dbReference>
<gene>
    <name evidence="2" type="ORF">QR98_0075900</name>
</gene>
<evidence type="ECO:0000256" key="1">
    <source>
        <dbReference type="SAM" id="MobiDB-lite"/>
    </source>
</evidence>
<dbReference type="AlphaFoldDB" id="A0A132AF57"/>
<dbReference type="SUPFAM" id="SSF57625">
    <property type="entry name" value="Invertebrate chitin-binding proteins"/>
    <property type="match status" value="1"/>
</dbReference>
<evidence type="ECO:0000313" key="3">
    <source>
        <dbReference type="Proteomes" id="UP000616769"/>
    </source>
</evidence>
<dbReference type="InterPro" id="IPR052976">
    <property type="entry name" value="Scoloptoxin-like"/>
</dbReference>
<dbReference type="PANTHER" id="PTHR22933:SF31">
    <property type="entry name" value="FI18007P1"/>
    <property type="match status" value="1"/>
</dbReference>
<dbReference type="GO" id="GO:0008061">
    <property type="term" value="F:chitin binding"/>
    <property type="evidence" value="ECO:0007669"/>
    <property type="project" value="InterPro"/>
</dbReference>